<comment type="caution">
    <text evidence="8">The sequence shown here is derived from an EMBL/GenBank/DDBJ whole genome shotgun (WGS) entry which is preliminary data.</text>
</comment>
<dbReference type="Pfam" id="PF04969">
    <property type="entry name" value="CS"/>
    <property type="match status" value="1"/>
</dbReference>
<name>A0A4S4LGT5_9AGAM</name>
<dbReference type="InterPro" id="IPR007052">
    <property type="entry name" value="CS_dom"/>
</dbReference>
<dbReference type="GO" id="GO:0005634">
    <property type="term" value="C:nucleus"/>
    <property type="evidence" value="ECO:0007669"/>
    <property type="project" value="UniProtKB-SubCell"/>
</dbReference>
<feature type="region of interest" description="Disordered" evidence="6">
    <location>
        <begin position="1"/>
        <end position="25"/>
    </location>
</feature>
<keyword evidence="9" id="KW-1185">Reference proteome</keyword>
<dbReference type="PANTHER" id="PTHR21664">
    <property type="entry name" value="CHRONIC MYELOGENOUS LEUKEMIA TUMOR ANTIGEN 66"/>
    <property type="match status" value="1"/>
</dbReference>
<reference evidence="8 9" key="1">
    <citation type="submission" date="2019-02" db="EMBL/GenBank/DDBJ databases">
        <title>Genome sequencing of the rare red list fungi Phellinidium pouzarii.</title>
        <authorList>
            <person name="Buettner E."/>
            <person name="Kellner H."/>
        </authorList>
    </citation>
    <scope>NUCLEOTIDE SEQUENCE [LARGE SCALE GENOMIC DNA]</scope>
    <source>
        <strain evidence="8 9">DSM 108285</strain>
    </source>
</reference>
<evidence type="ECO:0000259" key="7">
    <source>
        <dbReference type="PROSITE" id="PS51203"/>
    </source>
</evidence>
<evidence type="ECO:0000256" key="2">
    <source>
        <dbReference type="ARBA" id="ARBA00004496"/>
    </source>
</evidence>
<feature type="compositionally biased region" description="Low complexity" evidence="6">
    <location>
        <begin position="1"/>
        <end position="21"/>
    </location>
</feature>
<protein>
    <recommendedName>
        <fullName evidence="3">NudC domain-containing protein 1</fullName>
    </recommendedName>
</protein>
<feature type="domain" description="CS" evidence="7">
    <location>
        <begin position="718"/>
        <end position="819"/>
    </location>
</feature>
<dbReference type="GO" id="GO:0005737">
    <property type="term" value="C:cytoplasm"/>
    <property type="evidence" value="ECO:0007669"/>
    <property type="project" value="UniProtKB-SubCell"/>
</dbReference>
<feature type="compositionally biased region" description="Acidic residues" evidence="6">
    <location>
        <begin position="46"/>
        <end position="57"/>
    </location>
</feature>
<feature type="compositionally biased region" description="Low complexity" evidence="6">
    <location>
        <begin position="387"/>
        <end position="401"/>
    </location>
</feature>
<evidence type="ECO:0000256" key="1">
    <source>
        <dbReference type="ARBA" id="ARBA00004123"/>
    </source>
</evidence>
<accession>A0A4S4LGT5</accession>
<dbReference type="Gene3D" id="2.60.40.790">
    <property type="match status" value="1"/>
</dbReference>
<feature type="compositionally biased region" description="Low complexity" evidence="6">
    <location>
        <begin position="326"/>
        <end position="339"/>
    </location>
</feature>
<evidence type="ECO:0000256" key="4">
    <source>
        <dbReference type="ARBA" id="ARBA00022490"/>
    </source>
</evidence>
<gene>
    <name evidence="8" type="ORF">EW145_g828</name>
</gene>
<dbReference type="SUPFAM" id="SSF49764">
    <property type="entry name" value="HSP20-like chaperones"/>
    <property type="match status" value="1"/>
</dbReference>
<keyword evidence="4" id="KW-0963">Cytoplasm</keyword>
<evidence type="ECO:0000256" key="3">
    <source>
        <dbReference type="ARBA" id="ARBA00018915"/>
    </source>
</evidence>
<dbReference type="PANTHER" id="PTHR21664:SF1">
    <property type="entry name" value="NUDC DOMAIN-CONTAINING PROTEIN 1"/>
    <property type="match status" value="1"/>
</dbReference>
<feature type="compositionally biased region" description="Basic residues" evidence="6">
    <location>
        <begin position="362"/>
        <end position="374"/>
    </location>
</feature>
<feature type="compositionally biased region" description="Polar residues" evidence="6">
    <location>
        <begin position="340"/>
        <end position="354"/>
    </location>
</feature>
<feature type="compositionally biased region" description="Basic and acidic residues" evidence="6">
    <location>
        <begin position="405"/>
        <end position="415"/>
    </location>
</feature>
<dbReference type="AlphaFoldDB" id="A0A4S4LGT5"/>
<evidence type="ECO:0000313" key="8">
    <source>
        <dbReference type="EMBL" id="THH11152.1"/>
    </source>
</evidence>
<comment type="subcellular location">
    <subcellularLocation>
        <location evidence="2">Cytoplasm</location>
    </subcellularLocation>
    <subcellularLocation>
        <location evidence="1">Nucleus</location>
    </subcellularLocation>
</comment>
<dbReference type="InterPro" id="IPR037895">
    <property type="entry name" value="NUDCD1"/>
</dbReference>
<dbReference type="CDD" id="cd06467">
    <property type="entry name" value="p23_NUDC_like"/>
    <property type="match status" value="1"/>
</dbReference>
<dbReference type="OrthoDB" id="428655at2759"/>
<dbReference type="InterPro" id="IPR008978">
    <property type="entry name" value="HSP20-like_chaperone"/>
</dbReference>
<evidence type="ECO:0000256" key="5">
    <source>
        <dbReference type="ARBA" id="ARBA00023242"/>
    </source>
</evidence>
<proteinExistence type="predicted"/>
<evidence type="ECO:0000256" key="6">
    <source>
        <dbReference type="SAM" id="MobiDB-lite"/>
    </source>
</evidence>
<evidence type="ECO:0000313" key="9">
    <source>
        <dbReference type="Proteomes" id="UP000308199"/>
    </source>
</evidence>
<feature type="region of interest" description="Disordered" evidence="6">
    <location>
        <begin position="45"/>
        <end position="218"/>
    </location>
</feature>
<sequence length="1062" mass="116409">MEQRQKAQSRSRQSSVSSTKRYQLVPEVVINVPAQSIFRTFSGAEPELDNSADDLPEQPDVFVPLKSSKGKDKAKAFQVDDYVDNDTAHNRTKSTKSKASARSVPVSSDDPQDYQESASKRSSSGRKRRRAYSPVIDQYGEHDRVEAAKIYSPPPTQKPAKHLKSSRRSAINYNTREEQEAGPSLQSSRRRSHPRPVANDPSCNDTSRPPSHASHNEHPFSFPFPSVYPTLPEFQHCGTQSAPSYPHHQHTGPLPNFQDPSAQYHLAQALQSLSVLMGGAFPFKPSSLHGAHTPHPFPTVQSPGNPHYPWPPYTPRHCNDYPDVLTPQSAASAPPTSSPVGSNYSDSLPSSPIKQHTELNRSRSRSISRGRSGVRPRSAIRGSSAPSRSRSLVQRRVSFSSPEAIHIEDVIRDDNPLQTSSAEDSDDDTGDADGRPNQSRYKLAPVVQDELVVGFPLSAYLTQANVSGRTKTPLSFEEVQSRITHNHLAIAHDGQSALYIDGELNVIRVVVNSNLTPTFNTLCELPKLVQSDELLENLHKEYPSAESLPGCSWLISDGNGWLYILKDDSGTGRISAVYQLQNEDDTAVYTPFRIHAAHLNSSDNSVLCMLSCRHTDKSHVSGVQSKVKTGNAQFDVCIVNISLNTSSEETLPLNIIWHGRGSDVPVYARFDESRKSFFILGSSLYRQIGNPIISSYEPTREELAPIPRAGEVLPDTTLKPPPYSWTQTSDSVTVAFPLPSNVSKSAIKVTLTAKTLSLFIKHELPVSVGLPRYSLKQLWDVINPSTSFWTWDREGDKHVGLLTLHLDKQHEGTRWSHVFASVGTAPLSSSATADPTDEEVPETLDPSELYQIRESLEKYTNALQTGEDASGLGLGQGMPSLAEGELDDTVDGTVGRPVVVTWVEADGTTPGWAMEEDMPTYLLSTSLPGLQEGRPSLVVRNDIDGLLFSLPLAVEGAPSTKWEHIATYPALSFVLASKQDTRFRFHMSSKVELAFESGTGAGGGNVFIYRGNSGKEKWAKQAILRITSDYTGALLGVGAVKKDAGGISLHSDFMHSIAQHSE</sequence>
<feature type="region of interest" description="Disordered" evidence="6">
    <location>
        <begin position="238"/>
        <end position="260"/>
    </location>
</feature>
<dbReference type="EMBL" id="SGPK01000019">
    <property type="protein sequence ID" value="THH11152.1"/>
    <property type="molecule type" value="Genomic_DNA"/>
</dbReference>
<dbReference type="Proteomes" id="UP000308199">
    <property type="component" value="Unassembled WGS sequence"/>
</dbReference>
<dbReference type="PROSITE" id="PS51203">
    <property type="entry name" value="CS"/>
    <property type="match status" value="1"/>
</dbReference>
<organism evidence="8 9">
    <name type="scientific">Phellinidium pouzarii</name>
    <dbReference type="NCBI Taxonomy" id="167371"/>
    <lineage>
        <taxon>Eukaryota</taxon>
        <taxon>Fungi</taxon>
        <taxon>Dikarya</taxon>
        <taxon>Basidiomycota</taxon>
        <taxon>Agaricomycotina</taxon>
        <taxon>Agaricomycetes</taxon>
        <taxon>Hymenochaetales</taxon>
        <taxon>Hymenochaetaceae</taxon>
        <taxon>Phellinidium</taxon>
    </lineage>
</organism>
<feature type="region of interest" description="Disordered" evidence="6">
    <location>
        <begin position="319"/>
        <end position="439"/>
    </location>
</feature>
<keyword evidence="5" id="KW-0539">Nucleus</keyword>